<dbReference type="RefSeq" id="WP_106090653.1">
    <property type="nucleotide sequence ID" value="NZ_PVNL01000071.1"/>
</dbReference>
<protein>
    <submittedName>
        <fullName evidence="1">Uncharacterized protein</fullName>
    </submittedName>
</protein>
<reference evidence="1 2" key="1">
    <citation type="submission" date="2018-03" db="EMBL/GenBank/DDBJ databases">
        <title>Draft Genome Sequences of the Obligatory Marine Myxobacteria Enhygromyxa salina SWB007.</title>
        <authorList>
            <person name="Poehlein A."/>
            <person name="Moghaddam J.A."/>
            <person name="Harms H."/>
            <person name="Alanjari M."/>
            <person name="Koenig G.M."/>
            <person name="Daniel R."/>
            <person name="Schaeberle T.F."/>
        </authorList>
    </citation>
    <scope>NUCLEOTIDE SEQUENCE [LARGE SCALE GENOMIC DNA]</scope>
    <source>
        <strain evidence="1 2">SWB007</strain>
    </source>
</reference>
<sequence>MFQVAFTIFAALPSVTISNPGSVEVIQTADSAQLVILDADGLQSGSVVLWVEPEGSLVMVFDYPDGWAQATITDAVTFDPDSTLTPAQIALRLQAVETALGHAVLDYGTHPQKGPLPCAFGIVSTAILLARANPFGLAAGYNAACTCIPHLSKEFKDIKCPG</sequence>
<evidence type="ECO:0000313" key="1">
    <source>
        <dbReference type="EMBL" id="PRQ06620.1"/>
    </source>
</evidence>
<accession>A0A2S9YNF0</accession>
<proteinExistence type="predicted"/>
<dbReference type="Proteomes" id="UP000238823">
    <property type="component" value="Unassembled WGS sequence"/>
</dbReference>
<dbReference type="AlphaFoldDB" id="A0A2S9YNF0"/>
<gene>
    <name evidence="1" type="ORF">ENSA7_36790</name>
</gene>
<dbReference type="EMBL" id="PVNL01000071">
    <property type="protein sequence ID" value="PRQ06620.1"/>
    <property type="molecule type" value="Genomic_DNA"/>
</dbReference>
<organism evidence="1 2">
    <name type="scientific">Enhygromyxa salina</name>
    <dbReference type="NCBI Taxonomy" id="215803"/>
    <lineage>
        <taxon>Bacteria</taxon>
        <taxon>Pseudomonadati</taxon>
        <taxon>Myxococcota</taxon>
        <taxon>Polyangia</taxon>
        <taxon>Nannocystales</taxon>
        <taxon>Nannocystaceae</taxon>
        <taxon>Enhygromyxa</taxon>
    </lineage>
</organism>
<comment type="caution">
    <text evidence="1">The sequence shown here is derived from an EMBL/GenBank/DDBJ whole genome shotgun (WGS) entry which is preliminary data.</text>
</comment>
<name>A0A2S9YNF0_9BACT</name>
<evidence type="ECO:0000313" key="2">
    <source>
        <dbReference type="Proteomes" id="UP000238823"/>
    </source>
</evidence>